<feature type="compositionally biased region" description="Low complexity" evidence="7">
    <location>
        <begin position="740"/>
        <end position="754"/>
    </location>
</feature>
<dbReference type="Pfam" id="PF17942">
    <property type="entry name" value="Morc6_S5"/>
    <property type="match status" value="2"/>
</dbReference>
<evidence type="ECO:0000256" key="5">
    <source>
        <dbReference type="ARBA" id="ARBA00023054"/>
    </source>
</evidence>
<evidence type="ECO:0000313" key="10">
    <source>
        <dbReference type="Proteomes" id="UP001221898"/>
    </source>
</evidence>
<dbReference type="InterPro" id="IPR036890">
    <property type="entry name" value="HATPase_C_sf"/>
</dbReference>
<feature type="compositionally biased region" description="Acidic residues" evidence="7">
    <location>
        <begin position="431"/>
        <end position="442"/>
    </location>
</feature>
<sequence>MARESSGNIPLSAVNPQYLNANSTSHKWPFGAFAELIDNAYDPDVNAKHLWIDWTRTKNLDCLIFMDNGKGMDYDKMHKMLSFGFSEKRSVKGHVPVGLYGNGFKSGSMRLGKDAIVFSKDQASRTIGLLSQSYLAAIRAQNVVVPIVTFRPDGTDKGKYILSHAVPEHADSLNAILEHSLFQTEADLHRELEAIDATHPKGSTGTRIIIWNLRSTSTQPTEFDFETDRYDIRIPRMDLADVPDPNMDRGPLSTYSLCAYCSILYLRPRMQIIIRGQKVRTQLVSKSLAYTNIDRYTPKFLKKGLCITFGYNPINKDHYAEGQGCGNHRHYQCDFLKPTHDKQDFDDTEEYRKIKYTLGVKLEEYWKERDFRKKDCTVPVEDIEKTPDQNWVKCDNCQKWRKLPDGIDSKKLPEEWFCHLNPDPQYRSCQVEEEREDSEDEQPYQKTYKQQEKNRKQQQKTIGDTGPTPVDSAVEEETQDGTNSSQGLPVISNVCSMGQGRGLKKRARTNSRQNSISEDVDDAASLDLCPPLMTLASDWALEEGSMETETMAMAASPASPARQPVSAGTQTEMKLEGEDVWQRDGSVAEAEPLSAGQGAGGQGEAGQGEAGQGAGEAGRGVDPEGGEHAQLRVLQKQQDELLEMLQEAAQERDKYREQASSVMQERCETEGQEGEGLSLQVTSIRRDLQRTSKERDELKSKLESLEVERGGLSSQVEQLKRELEAVTRGTQSAASGCSPAERALSAGSRASGSSNETQRLRNLRLNVSRILVTVIPELDLDQVNYESNVIDEILDQFLDGIS</sequence>
<evidence type="ECO:0000256" key="6">
    <source>
        <dbReference type="ARBA" id="ARBA00023242"/>
    </source>
</evidence>
<protein>
    <recommendedName>
        <fullName evidence="8">CW-type domain-containing protein</fullName>
    </recommendedName>
</protein>
<keyword evidence="3" id="KW-0863">Zinc-finger</keyword>
<dbReference type="Pfam" id="PF13589">
    <property type="entry name" value="HATPase_c_3"/>
    <property type="match status" value="1"/>
</dbReference>
<keyword evidence="2" id="KW-0479">Metal-binding</keyword>
<comment type="subcellular location">
    <subcellularLocation>
        <location evidence="1">Nucleus</location>
    </subcellularLocation>
</comment>
<dbReference type="InterPro" id="IPR041006">
    <property type="entry name" value="Morc_S5"/>
</dbReference>
<dbReference type="SUPFAM" id="SSF55874">
    <property type="entry name" value="ATPase domain of HSP90 chaperone/DNA topoisomerase II/histidine kinase"/>
    <property type="match status" value="1"/>
</dbReference>
<dbReference type="GO" id="GO:0016887">
    <property type="term" value="F:ATP hydrolysis activity"/>
    <property type="evidence" value="ECO:0007669"/>
    <property type="project" value="InterPro"/>
</dbReference>
<dbReference type="PANTHER" id="PTHR23336">
    <property type="entry name" value="ZINC FINGER CW-TYPE COILED-COIL DOMAIN PROTEIN 3"/>
    <property type="match status" value="1"/>
</dbReference>
<feature type="compositionally biased region" description="Basic and acidic residues" evidence="7">
    <location>
        <begin position="573"/>
        <end position="582"/>
    </location>
</feature>
<feature type="domain" description="CW-type" evidence="8">
    <location>
        <begin position="385"/>
        <end position="437"/>
    </location>
</feature>
<dbReference type="Gene3D" id="3.30.565.10">
    <property type="entry name" value="Histidine kinase-like ATPase, C-terminal domain"/>
    <property type="match status" value="1"/>
</dbReference>
<feature type="compositionally biased region" description="Gly residues" evidence="7">
    <location>
        <begin position="597"/>
        <end position="618"/>
    </location>
</feature>
<feature type="compositionally biased region" description="Low complexity" evidence="7">
    <location>
        <begin position="549"/>
        <end position="561"/>
    </location>
</feature>
<evidence type="ECO:0000256" key="4">
    <source>
        <dbReference type="ARBA" id="ARBA00022833"/>
    </source>
</evidence>
<dbReference type="EMBL" id="JAINUG010000193">
    <property type="protein sequence ID" value="KAJ8388522.1"/>
    <property type="molecule type" value="Genomic_DNA"/>
</dbReference>
<keyword evidence="5" id="KW-0175">Coiled coil</keyword>
<feature type="region of interest" description="Disordered" evidence="7">
    <location>
        <begin position="549"/>
        <end position="676"/>
    </location>
</feature>
<evidence type="ECO:0000256" key="2">
    <source>
        <dbReference type="ARBA" id="ARBA00022723"/>
    </source>
</evidence>
<comment type="caution">
    <text evidence="9">The sequence shown here is derived from an EMBL/GenBank/DDBJ whole genome shotgun (WGS) entry which is preliminary data.</text>
</comment>
<accession>A0AAD7RQV9</accession>
<keyword evidence="4" id="KW-0862">Zinc</keyword>
<reference evidence="9" key="1">
    <citation type="journal article" date="2023" name="Science">
        <title>Genome structures resolve the early diversification of teleost fishes.</title>
        <authorList>
            <person name="Parey E."/>
            <person name="Louis A."/>
            <person name="Montfort J."/>
            <person name="Bouchez O."/>
            <person name="Roques C."/>
            <person name="Iampietro C."/>
            <person name="Lluch J."/>
            <person name="Castinel A."/>
            <person name="Donnadieu C."/>
            <person name="Desvignes T."/>
            <person name="Floi Bucao C."/>
            <person name="Jouanno E."/>
            <person name="Wen M."/>
            <person name="Mejri S."/>
            <person name="Dirks R."/>
            <person name="Jansen H."/>
            <person name="Henkel C."/>
            <person name="Chen W.J."/>
            <person name="Zahm M."/>
            <person name="Cabau C."/>
            <person name="Klopp C."/>
            <person name="Thompson A.W."/>
            <person name="Robinson-Rechavi M."/>
            <person name="Braasch I."/>
            <person name="Lecointre G."/>
            <person name="Bobe J."/>
            <person name="Postlethwait J.H."/>
            <person name="Berthelot C."/>
            <person name="Roest Crollius H."/>
            <person name="Guiguen Y."/>
        </authorList>
    </citation>
    <scope>NUCLEOTIDE SEQUENCE</scope>
    <source>
        <strain evidence="9">NC1722</strain>
    </source>
</reference>
<name>A0AAD7RQV9_9TELE</name>
<evidence type="ECO:0000259" key="8">
    <source>
        <dbReference type="PROSITE" id="PS51050"/>
    </source>
</evidence>
<evidence type="ECO:0000313" key="9">
    <source>
        <dbReference type="EMBL" id="KAJ8388522.1"/>
    </source>
</evidence>
<dbReference type="Gene3D" id="3.30.40.100">
    <property type="match status" value="1"/>
</dbReference>
<evidence type="ECO:0000256" key="7">
    <source>
        <dbReference type="SAM" id="MobiDB-lite"/>
    </source>
</evidence>
<proteinExistence type="predicted"/>
<keyword evidence="10" id="KW-1185">Reference proteome</keyword>
<feature type="region of interest" description="Disordered" evidence="7">
    <location>
        <begin position="727"/>
        <end position="758"/>
    </location>
</feature>
<dbReference type="InterPro" id="IPR011124">
    <property type="entry name" value="Znf_CW"/>
</dbReference>
<dbReference type="PANTHER" id="PTHR23336:SF17">
    <property type="entry name" value="MORC FAMILY CW-TYPE ZINC FINGER PROTEIN 3"/>
    <property type="match status" value="1"/>
</dbReference>
<evidence type="ECO:0000256" key="1">
    <source>
        <dbReference type="ARBA" id="ARBA00004123"/>
    </source>
</evidence>
<dbReference type="Proteomes" id="UP001221898">
    <property type="component" value="Unassembled WGS sequence"/>
</dbReference>
<feature type="compositionally biased region" description="Basic and acidic residues" evidence="7">
    <location>
        <begin position="619"/>
        <end position="630"/>
    </location>
</feature>
<organism evidence="9 10">
    <name type="scientific">Aldrovandia affinis</name>
    <dbReference type="NCBI Taxonomy" id="143900"/>
    <lineage>
        <taxon>Eukaryota</taxon>
        <taxon>Metazoa</taxon>
        <taxon>Chordata</taxon>
        <taxon>Craniata</taxon>
        <taxon>Vertebrata</taxon>
        <taxon>Euteleostomi</taxon>
        <taxon>Actinopterygii</taxon>
        <taxon>Neopterygii</taxon>
        <taxon>Teleostei</taxon>
        <taxon>Notacanthiformes</taxon>
        <taxon>Halosauridae</taxon>
        <taxon>Aldrovandia</taxon>
    </lineage>
</organism>
<evidence type="ECO:0000256" key="3">
    <source>
        <dbReference type="ARBA" id="ARBA00022771"/>
    </source>
</evidence>
<dbReference type="GO" id="GO:0008270">
    <property type="term" value="F:zinc ion binding"/>
    <property type="evidence" value="ECO:0007669"/>
    <property type="project" value="UniProtKB-KW"/>
</dbReference>
<dbReference type="GO" id="GO:0016605">
    <property type="term" value="C:PML body"/>
    <property type="evidence" value="ECO:0007669"/>
    <property type="project" value="TreeGrafter"/>
</dbReference>
<dbReference type="AlphaFoldDB" id="A0AAD7RQV9"/>
<dbReference type="PROSITE" id="PS51050">
    <property type="entry name" value="ZF_CW"/>
    <property type="match status" value="1"/>
</dbReference>
<dbReference type="Pfam" id="PF07496">
    <property type="entry name" value="zf-CW"/>
    <property type="match status" value="1"/>
</dbReference>
<gene>
    <name evidence="9" type="ORF">AAFF_G00132360</name>
</gene>
<dbReference type="InterPro" id="IPR045261">
    <property type="entry name" value="MORC_ATPase"/>
</dbReference>
<keyword evidence="6" id="KW-0539">Nucleus</keyword>
<feature type="region of interest" description="Disordered" evidence="7">
    <location>
        <begin position="429"/>
        <end position="518"/>
    </location>
</feature>